<evidence type="ECO:0000256" key="4">
    <source>
        <dbReference type="ARBA" id="ARBA00022606"/>
    </source>
</evidence>
<feature type="transmembrane region" description="Helical" evidence="11">
    <location>
        <begin position="40"/>
        <end position="58"/>
    </location>
</feature>
<protein>
    <recommendedName>
        <fullName evidence="13">Rhodopsin</fullName>
    </recommendedName>
</protein>
<feature type="transmembrane region" description="Helical" evidence="11">
    <location>
        <begin position="12"/>
        <end position="31"/>
    </location>
</feature>
<evidence type="ECO:0000256" key="7">
    <source>
        <dbReference type="ARBA" id="ARBA00022989"/>
    </source>
</evidence>
<evidence type="ECO:0000256" key="8">
    <source>
        <dbReference type="ARBA" id="ARBA00022991"/>
    </source>
</evidence>
<dbReference type="PANTHER" id="PTHR28286">
    <property type="match status" value="1"/>
</dbReference>
<comment type="similarity">
    <text evidence="2">Belongs to the archaeal/bacterial/fungal opsin family.</text>
</comment>
<evidence type="ECO:0000256" key="2">
    <source>
        <dbReference type="ARBA" id="ARBA00008130"/>
    </source>
</evidence>
<keyword evidence="3" id="KW-0600">Photoreceptor protein</keyword>
<dbReference type="GO" id="GO:0007602">
    <property type="term" value="P:phototransduction"/>
    <property type="evidence" value="ECO:0007669"/>
    <property type="project" value="UniProtKB-KW"/>
</dbReference>
<feature type="transmembrane region" description="Helical" evidence="11">
    <location>
        <begin position="105"/>
        <end position="123"/>
    </location>
</feature>
<dbReference type="GO" id="GO:0009881">
    <property type="term" value="F:photoreceptor activity"/>
    <property type="evidence" value="ECO:0007669"/>
    <property type="project" value="UniProtKB-KW"/>
</dbReference>
<keyword evidence="9 11" id="KW-0472">Membrane</keyword>
<dbReference type="PROSITE" id="PS00950">
    <property type="entry name" value="BACTERIAL_OPSIN_1"/>
    <property type="match status" value="1"/>
</dbReference>
<name>A0A7R9U5N0_9STRA</name>
<evidence type="ECO:0000256" key="11">
    <source>
        <dbReference type="SAM" id="Phobius"/>
    </source>
</evidence>
<dbReference type="GO" id="GO:0005216">
    <property type="term" value="F:monoatomic ion channel activity"/>
    <property type="evidence" value="ECO:0007669"/>
    <property type="project" value="InterPro"/>
</dbReference>
<reference evidence="12" key="1">
    <citation type="submission" date="2021-01" db="EMBL/GenBank/DDBJ databases">
        <authorList>
            <person name="Corre E."/>
            <person name="Pelletier E."/>
            <person name="Niang G."/>
            <person name="Scheremetjew M."/>
            <person name="Finn R."/>
            <person name="Kale V."/>
            <person name="Holt S."/>
            <person name="Cochrane G."/>
            <person name="Meng A."/>
            <person name="Brown T."/>
            <person name="Cohen L."/>
        </authorList>
    </citation>
    <scope>NUCLEOTIDE SEQUENCE</scope>
    <source>
        <strain evidence="12">CCMP2078</strain>
    </source>
</reference>
<dbReference type="InterPro" id="IPR001425">
    <property type="entry name" value="Arc/bac/fun_rhodopsins"/>
</dbReference>
<keyword evidence="5 11" id="KW-0812">Transmembrane</keyword>
<feature type="transmembrane region" description="Helical" evidence="11">
    <location>
        <begin position="202"/>
        <end position="221"/>
    </location>
</feature>
<gene>
    <name evidence="12" type="ORF">PPYR1160_LOCUS4253</name>
</gene>
<dbReference type="PRINTS" id="PR00251">
    <property type="entry name" value="BACTRLOPSIN"/>
</dbReference>
<dbReference type="PANTHER" id="PTHR28286:SF2">
    <property type="entry name" value="BACTERIORHODOPSIN _OPSIN, NOPA (EUROFUNG)"/>
    <property type="match status" value="1"/>
</dbReference>
<keyword evidence="4" id="KW-0716">Sensory transduction</keyword>
<dbReference type="SMART" id="SM01021">
    <property type="entry name" value="Bac_rhodopsin"/>
    <property type="match status" value="1"/>
</dbReference>
<evidence type="ECO:0008006" key="13">
    <source>
        <dbReference type="Google" id="ProtNLM"/>
    </source>
</evidence>
<dbReference type="InterPro" id="IPR018229">
    <property type="entry name" value="Rhodopsin_retinal_BS"/>
</dbReference>
<feature type="transmembrane region" description="Helical" evidence="11">
    <location>
        <begin position="168"/>
        <end position="190"/>
    </location>
</feature>
<evidence type="ECO:0000256" key="1">
    <source>
        <dbReference type="ARBA" id="ARBA00004141"/>
    </source>
</evidence>
<evidence type="ECO:0000256" key="10">
    <source>
        <dbReference type="ARBA" id="ARBA00023170"/>
    </source>
</evidence>
<dbReference type="EMBL" id="HBEA01005560">
    <property type="protein sequence ID" value="CAD8254761.1"/>
    <property type="molecule type" value="Transcribed_RNA"/>
</dbReference>
<keyword evidence="10" id="KW-0675">Receptor</keyword>
<dbReference type="AlphaFoldDB" id="A0A7R9U5N0"/>
<evidence type="ECO:0000256" key="6">
    <source>
        <dbReference type="ARBA" id="ARBA00022925"/>
    </source>
</evidence>
<dbReference type="GO" id="GO:0016020">
    <property type="term" value="C:membrane"/>
    <property type="evidence" value="ECO:0007669"/>
    <property type="project" value="UniProtKB-SubCell"/>
</dbReference>
<evidence type="ECO:0000256" key="5">
    <source>
        <dbReference type="ARBA" id="ARBA00022692"/>
    </source>
</evidence>
<keyword evidence="7 11" id="KW-1133">Transmembrane helix</keyword>
<sequence length="244" mass="27203">MIAEVTEVGYTALWVAFWGMFLPMLYFYYLYSAEQPGRRFFHAITTIICGMASLSYLYMATGHGYVLVDDRAFYFMRYIDWILTTPLLLMDLCGLAVFSAEKTTMLVLLDVLMVIAGILGGVVPDSDKYYFWAMGTLFYIAIVYSLFSGMSSSSEPLMSSGREDASSIYKLLAYMTVILWTGYPIVWIFAEGEGAISPDLEAILYAILDLSAKSVFGFILLHSRSALSQASKAMGEAQPLLGKE</sequence>
<dbReference type="Gene3D" id="1.20.1070.10">
    <property type="entry name" value="Rhodopsin 7-helix transmembrane proteins"/>
    <property type="match status" value="1"/>
</dbReference>
<organism evidence="12">
    <name type="scientific">Pinguiococcus pyrenoidosus</name>
    <dbReference type="NCBI Taxonomy" id="172671"/>
    <lineage>
        <taxon>Eukaryota</taxon>
        <taxon>Sar</taxon>
        <taxon>Stramenopiles</taxon>
        <taxon>Ochrophyta</taxon>
        <taxon>Pinguiophyceae</taxon>
        <taxon>Pinguiochrysidales</taxon>
        <taxon>Pinguiochrysidaceae</taxon>
        <taxon>Pinguiococcus</taxon>
    </lineage>
</organism>
<dbReference type="Pfam" id="PF01036">
    <property type="entry name" value="Bac_rhodopsin"/>
    <property type="match status" value="1"/>
</dbReference>
<evidence type="ECO:0000313" key="12">
    <source>
        <dbReference type="EMBL" id="CAD8254761.1"/>
    </source>
</evidence>
<feature type="transmembrane region" description="Helical" evidence="11">
    <location>
        <begin position="78"/>
        <end position="98"/>
    </location>
</feature>
<dbReference type="SUPFAM" id="SSF81321">
    <property type="entry name" value="Family A G protein-coupled receptor-like"/>
    <property type="match status" value="1"/>
</dbReference>
<comment type="subcellular location">
    <subcellularLocation>
        <location evidence="1">Membrane</location>
        <topology evidence="1">Multi-pass membrane protein</topology>
    </subcellularLocation>
</comment>
<proteinExistence type="inferred from homology"/>
<evidence type="ECO:0000256" key="9">
    <source>
        <dbReference type="ARBA" id="ARBA00023136"/>
    </source>
</evidence>
<keyword evidence="8" id="KW-0157">Chromophore</keyword>
<accession>A0A7R9U5N0</accession>
<feature type="transmembrane region" description="Helical" evidence="11">
    <location>
        <begin position="129"/>
        <end position="147"/>
    </location>
</feature>
<evidence type="ECO:0000256" key="3">
    <source>
        <dbReference type="ARBA" id="ARBA00022543"/>
    </source>
</evidence>
<keyword evidence="6" id="KW-0681">Retinal protein</keyword>